<reference evidence="1 2" key="1">
    <citation type="submission" date="2020-11" db="EMBL/GenBank/DDBJ databases">
        <title>Sequencing the genomes of 1000 actinobacteria strains.</title>
        <authorList>
            <person name="Klenk H.-P."/>
        </authorList>
    </citation>
    <scope>NUCLEOTIDE SEQUENCE [LARGE SCALE GENOMIC DNA]</scope>
    <source>
        <strain evidence="1 2">DSM 101695</strain>
    </source>
</reference>
<gene>
    <name evidence="1" type="ORF">IW249_006403</name>
</gene>
<keyword evidence="2" id="KW-1185">Reference proteome</keyword>
<proteinExistence type="predicted"/>
<dbReference type="Proteomes" id="UP000631791">
    <property type="component" value="Unassembled WGS sequence"/>
</dbReference>
<protein>
    <submittedName>
        <fullName evidence="1">Uncharacterized protein</fullName>
    </submittedName>
</protein>
<name>A0ABS0KBH9_9ACTN</name>
<organism evidence="1 2">
    <name type="scientific">Micromonospora vinacea</name>
    <dbReference type="NCBI Taxonomy" id="709878"/>
    <lineage>
        <taxon>Bacteria</taxon>
        <taxon>Bacillati</taxon>
        <taxon>Actinomycetota</taxon>
        <taxon>Actinomycetes</taxon>
        <taxon>Micromonosporales</taxon>
        <taxon>Micromonosporaceae</taxon>
        <taxon>Micromonospora</taxon>
    </lineage>
</organism>
<evidence type="ECO:0000313" key="2">
    <source>
        <dbReference type="Proteomes" id="UP000631791"/>
    </source>
</evidence>
<dbReference type="EMBL" id="JADOTY010000001">
    <property type="protein sequence ID" value="MBG6105989.1"/>
    <property type="molecule type" value="Genomic_DNA"/>
</dbReference>
<accession>A0ABS0KBH9</accession>
<comment type="caution">
    <text evidence="1">The sequence shown here is derived from an EMBL/GenBank/DDBJ whole genome shotgun (WGS) entry which is preliminary data.</text>
</comment>
<sequence>MGAASWLDPWFYRLHIVSPSFASQPTSPAPVVAHQVTSSVAAETPGRRITVEARIALWALAFSVLQAITALDALAVDVAAGT</sequence>
<evidence type="ECO:0000313" key="1">
    <source>
        <dbReference type="EMBL" id="MBG6105989.1"/>
    </source>
</evidence>